<keyword evidence="2" id="KW-1185">Reference proteome</keyword>
<organism evidence="1 2">
    <name type="scientific">Micromonas commoda (strain RCC299 / NOUM17 / CCMP2709)</name>
    <name type="common">Picoplanktonic green alga</name>
    <dbReference type="NCBI Taxonomy" id="296587"/>
    <lineage>
        <taxon>Eukaryota</taxon>
        <taxon>Viridiplantae</taxon>
        <taxon>Chlorophyta</taxon>
        <taxon>Mamiellophyceae</taxon>
        <taxon>Mamiellales</taxon>
        <taxon>Mamiellaceae</taxon>
        <taxon>Micromonas</taxon>
    </lineage>
</organism>
<reference evidence="1 2" key="1">
    <citation type="journal article" date="2009" name="Science">
        <title>Green evolution and dynamic adaptations revealed by genomes of the marine picoeukaryotes Micromonas.</title>
        <authorList>
            <person name="Worden A.Z."/>
            <person name="Lee J.H."/>
            <person name="Mock T."/>
            <person name="Rouze P."/>
            <person name="Simmons M.P."/>
            <person name="Aerts A.L."/>
            <person name="Allen A.E."/>
            <person name="Cuvelier M.L."/>
            <person name="Derelle E."/>
            <person name="Everett M.V."/>
            <person name="Foulon E."/>
            <person name="Grimwood J."/>
            <person name="Gundlach H."/>
            <person name="Henrissat B."/>
            <person name="Napoli C."/>
            <person name="McDonald S.M."/>
            <person name="Parker M.S."/>
            <person name="Rombauts S."/>
            <person name="Salamov A."/>
            <person name="Von Dassow P."/>
            <person name="Badger J.H."/>
            <person name="Coutinho P.M."/>
            <person name="Demir E."/>
            <person name="Dubchak I."/>
            <person name="Gentemann C."/>
            <person name="Eikrem W."/>
            <person name="Gready J.E."/>
            <person name="John U."/>
            <person name="Lanier W."/>
            <person name="Lindquist E.A."/>
            <person name="Lucas S."/>
            <person name="Mayer K.F."/>
            <person name="Moreau H."/>
            <person name="Not F."/>
            <person name="Otillar R."/>
            <person name="Panaud O."/>
            <person name="Pangilinan J."/>
            <person name="Paulsen I."/>
            <person name="Piegu B."/>
            <person name="Poliakov A."/>
            <person name="Robbens S."/>
            <person name="Schmutz J."/>
            <person name="Toulza E."/>
            <person name="Wyss T."/>
            <person name="Zelensky A."/>
            <person name="Zhou K."/>
            <person name="Armbrust E.V."/>
            <person name="Bhattacharya D."/>
            <person name="Goodenough U.W."/>
            <person name="Van de Peer Y."/>
            <person name="Grigoriev I.V."/>
        </authorList>
    </citation>
    <scope>NUCLEOTIDE SEQUENCE [LARGE SCALE GENOMIC DNA]</scope>
    <source>
        <strain evidence="2">RCC299 / NOUM17</strain>
    </source>
</reference>
<dbReference type="OMA" id="NPIRWSL"/>
<proteinExistence type="predicted"/>
<gene>
    <name evidence="1" type="ORF">MICPUN_63936</name>
</gene>
<dbReference type="Proteomes" id="UP000002009">
    <property type="component" value="Chromosome 14"/>
</dbReference>
<accession>C1EGN5</accession>
<dbReference type="EMBL" id="CP001332">
    <property type="protein sequence ID" value="ACO67157.1"/>
    <property type="molecule type" value="Genomic_DNA"/>
</dbReference>
<name>C1EGN5_MICCC</name>
<evidence type="ECO:0000313" key="2">
    <source>
        <dbReference type="Proteomes" id="UP000002009"/>
    </source>
</evidence>
<sequence length="175" mass="18576">MGKGGINPYSPPRVAPVHEDVESIARALGGGTGNSGNPEEAEVVAGLWVGEAWPSPECLAQDPTVPTNPIRWSLTLDADTSASVTAFGAGYFDDSADVEGHSTIFFTLRGSFDPLTRRVQFKKVYERPVPPTDVTYDGRLHALNGTPEITGTWDNPTQGTSGTFSCMLRCSSGST</sequence>
<dbReference type="KEGG" id="mis:MICPUN_63936"/>
<evidence type="ECO:0000313" key="1">
    <source>
        <dbReference type="EMBL" id="ACO67157.1"/>
    </source>
</evidence>
<dbReference type="RefSeq" id="XP_002505899.1">
    <property type="nucleotide sequence ID" value="XM_002505853.1"/>
</dbReference>
<dbReference type="OrthoDB" id="10253869at2759"/>
<dbReference type="AlphaFoldDB" id="C1EGN5"/>
<protein>
    <submittedName>
        <fullName evidence="1">Uncharacterized protein</fullName>
    </submittedName>
</protein>
<dbReference type="InParanoid" id="C1EGN5"/>
<dbReference type="GeneID" id="8249029"/>